<organism evidence="3">
    <name type="scientific">Soboliphyme baturini</name>
    <dbReference type="NCBI Taxonomy" id="241478"/>
    <lineage>
        <taxon>Eukaryota</taxon>
        <taxon>Metazoa</taxon>
        <taxon>Ecdysozoa</taxon>
        <taxon>Nematoda</taxon>
        <taxon>Enoplea</taxon>
        <taxon>Dorylaimia</taxon>
        <taxon>Dioctophymatida</taxon>
        <taxon>Dioctophymatoidea</taxon>
        <taxon>Soboliphymatidae</taxon>
        <taxon>Soboliphyme</taxon>
    </lineage>
</organism>
<reference evidence="3" key="1">
    <citation type="submission" date="2016-06" db="UniProtKB">
        <authorList>
            <consortium name="WormBaseParasite"/>
        </authorList>
    </citation>
    <scope>IDENTIFICATION</scope>
</reference>
<reference evidence="1 2" key="2">
    <citation type="submission" date="2018-11" db="EMBL/GenBank/DDBJ databases">
        <authorList>
            <consortium name="Pathogen Informatics"/>
        </authorList>
    </citation>
    <scope>NUCLEOTIDE SEQUENCE [LARGE SCALE GENOMIC DNA]</scope>
</reference>
<dbReference type="AlphaFoldDB" id="A0A183I9G0"/>
<protein>
    <submittedName>
        <fullName evidence="3">Actin-related protein 8</fullName>
    </submittedName>
</protein>
<dbReference type="OrthoDB" id="337660at2759"/>
<dbReference type="Gene3D" id="3.30.420.40">
    <property type="match status" value="2"/>
</dbReference>
<evidence type="ECO:0000313" key="1">
    <source>
        <dbReference type="EMBL" id="VDO81491.1"/>
    </source>
</evidence>
<evidence type="ECO:0000313" key="3">
    <source>
        <dbReference type="WBParaSite" id="SBAD_0000027101-mRNA-1"/>
    </source>
</evidence>
<gene>
    <name evidence="1" type="ORF">SBAD_LOCUS254</name>
</gene>
<keyword evidence="2" id="KW-1185">Reference proteome</keyword>
<dbReference type="SUPFAM" id="SSF53067">
    <property type="entry name" value="Actin-like ATPase domain"/>
    <property type="match status" value="1"/>
</dbReference>
<name>A0A183I9G0_9BILA</name>
<proteinExistence type="predicted"/>
<evidence type="ECO:0000313" key="2">
    <source>
        <dbReference type="Proteomes" id="UP000270296"/>
    </source>
</evidence>
<dbReference type="InterPro" id="IPR043129">
    <property type="entry name" value="ATPase_NBD"/>
</dbReference>
<sequence length="97" mass="11065">MAENILVIGGGCMMQGFMARLKEELLNAFDDDRRPEMRPLQAIKFYKPSVLPNYLAWAGGSIFGGLEVLAYRSVSREEYNLNHQIPDWTDRITLEKG</sequence>
<accession>A0A183I9G0</accession>
<dbReference type="InterPro" id="IPR004000">
    <property type="entry name" value="Actin"/>
</dbReference>
<dbReference type="EMBL" id="UZAM01000507">
    <property type="protein sequence ID" value="VDO81491.1"/>
    <property type="molecule type" value="Genomic_DNA"/>
</dbReference>
<dbReference type="Proteomes" id="UP000270296">
    <property type="component" value="Unassembled WGS sequence"/>
</dbReference>
<dbReference type="WBParaSite" id="SBAD_0000027101-mRNA-1">
    <property type="protein sequence ID" value="SBAD_0000027101-mRNA-1"/>
    <property type="gene ID" value="SBAD_0000027101"/>
</dbReference>
<dbReference type="Pfam" id="PF00022">
    <property type="entry name" value="Actin"/>
    <property type="match status" value="1"/>
</dbReference>